<dbReference type="PANTHER" id="PTHR30632">
    <property type="entry name" value="MOLYBDATE-BINDING PERIPLASMIC PROTEIN"/>
    <property type="match status" value="1"/>
</dbReference>
<organism evidence="2 3">
    <name type="scientific">Natrinema saccharevitans</name>
    <dbReference type="NCBI Taxonomy" id="301967"/>
    <lineage>
        <taxon>Archaea</taxon>
        <taxon>Methanobacteriati</taxon>
        <taxon>Methanobacteriota</taxon>
        <taxon>Stenosarchaea group</taxon>
        <taxon>Halobacteria</taxon>
        <taxon>Halobacteriales</taxon>
        <taxon>Natrialbaceae</taxon>
        <taxon>Natrinema</taxon>
    </lineage>
</organism>
<dbReference type="Gene3D" id="3.40.190.10">
    <property type="entry name" value="Periplasmic binding protein-like II"/>
    <property type="match status" value="2"/>
</dbReference>
<dbReference type="InterPro" id="IPR006311">
    <property type="entry name" value="TAT_signal"/>
</dbReference>
<dbReference type="STRING" id="301967.A6E15_18420"/>
<accession>A0A1S8ARJ0</accession>
<dbReference type="PROSITE" id="PS51318">
    <property type="entry name" value="TAT"/>
    <property type="match status" value="1"/>
</dbReference>
<dbReference type="RefSeq" id="WP_076148670.1">
    <property type="nucleotide sequence ID" value="NZ_LWLN01000002.1"/>
</dbReference>
<sequence>MTNTRSVITRRQFLTTVGAATIFGIAGCSGSNSTGKIELLSAGSLSIILGNKVGESFEQETGITFHGEFHGSNAVMRFITSGQKSPDVVVSADAGLLRDELQPDYTTWDVVFASNSVGITYNPDTQVGRRIENGTPWYRALREADSEIAMSDPDLDPLGYRTVQMFKLAEEYYDVDGLAQDLINRLEIDPLEAHLLAGIETGDRAAAVCYKNMAVDHRLSFVSLPDELNFSNPEYADHYAQATYTTDEGTTIEGTPVLYNATVLTSADHPGNGRRFLSSLLQNRDILSENGLVVDDRFPRTDGDVPEGVLP</sequence>
<dbReference type="Proteomes" id="UP000189370">
    <property type="component" value="Unassembled WGS sequence"/>
</dbReference>
<dbReference type="GO" id="GO:0030973">
    <property type="term" value="F:molybdate ion binding"/>
    <property type="evidence" value="ECO:0007669"/>
    <property type="project" value="TreeGrafter"/>
</dbReference>
<keyword evidence="3" id="KW-1185">Reference proteome</keyword>
<comment type="caution">
    <text evidence="2">The sequence shown here is derived from an EMBL/GenBank/DDBJ whole genome shotgun (WGS) entry which is preliminary data.</text>
</comment>
<dbReference type="CDD" id="cd13540">
    <property type="entry name" value="PBP2_ModA_WtpA"/>
    <property type="match status" value="1"/>
</dbReference>
<name>A0A1S8ARJ0_9EURY</name>
<dbReference type="SUPFAM" id="SSF53850">
    <property type="entry name" value="Periplasmic binding protein-like II"/>
    <property type="match status" value="1"/>
</dbReference>
<reference evidence="3" key="1">
    <citation type="submission" date="2016-04" db="EMBL/GenBank/DDBJ databases">
        <authorList>
            <person name="Chen S.-C."/>
            <person name="Lai M.-C."/>
        </authorList>
    </citation>
    <scope>NUCLEOTIDE SEQUENCE [LARGE SCALE GENOMIC DNA]</scope>
    <source>
        <strain evidence="3">AB14</strain>
    </source>
</reference>
<dbReference type="PROSITE" id="PS51257">
    <property type="entry name" value="PROKAR_LIPOPROTEIN"/>
    <property type="match status" value="1"/>
</dbReference>
<comment type="similarity">
    <text evidence="1">Belongs to the bacterial solute-binding protein 1 family. WtpA subfamily.</text>
</comment>
<proteinExistence type="inferred from homology"/>
<dbReference type="EMBL" id="LWLN01000002">
    <property type="protein sequence ID" value="OLZ39355.1"/>
    <property type="molecule type" value="Genomic_DNA"/>
</dbReference>
<dbReference type="Pfam" id="PF13531">
    <property type="entry name" value="SBP_bac_11"/>
    <property type="match status" value="1"/>
</dbReference>
<dbReference type="InterPro" id="IPR050682">
    <property type="entry name" value="ModA/WtpA"/>
</dbReference>
<evidence type="ECO:0000256" key="1">
    <source>
        <dbReference type="ARBA" id="ARBA00009438"/>
    </source>
</evidence>
<dbReference type="OrthoDB" id="7820at2157"/>
<dbReference type="GO" id="GO:0015689">
    <property type="term" value="P:molybdate ion transport"/>
    <property type="evidence" value="ECO:0007669"/>
    <property type="project" value="TreeGrafter"/>
</dbReference>
<dbReference type="AlphaFoldDB" id="A0A1S8ARJ0"/>
<evidence type="ECO:0000313" key="2">
    <source>
        <dbReference type="EMBL" id="OLZ39355.1"/>
    </source>
</evidence>
<dbReference type="PANTHER" id="PTHR30632:SF16">
    <property type="entry name" value="MOLYBDATE_TUNGSTATE-BINDING PROTEIN WTPA"/>
    <property type="match status" value="1"/>
</dbReference>
<gene>
    <name evidence="2" type="ORF">A6E15_18420</name>
</gene>
<evidence type="ECO:0000313" key="3">
    <source>
        <dbReference type="Proteomes" id="UP000189370"/>
    </source>
</evidence>
<protein>
    <submittedName>
        <fullName evidence="2">Sulfate ABC transporter substrate-binding protein</fullName>
    </submittedName>
</protein>